<protein>
    <submittedName>
        <fullName evidence="1">Uncharacterized protein</fullName>
    </submittedName>
</protein>
<dbReference type="STRING" id="1850246.LPB138_08755"/>
<dbReference type="OrthoDB" id="1363909at2"/>
<dbReference type="RefSeq" id="WP_070236923.1">
    <property type="nucleotide sequence ID" value="NZ_CP017478.1"/>
</dbReference>
<keyword evidence="2" id="KW-1185">Reference proteome</keyword>
<accession>A0A1D8P863</accession>
<proteinExistence type="predicted"/>
<name>A0A1D8P863_9FLAO</name>
<sequence>MEEREYTCKYCCKKFIPTRRRVQKFCNASCKSTYHRLKKELPKQVEDKAKVPDIPKMKIDQISMAGILNAAAGNLSSDFLQEIFTKAENKPATKRDLQLLYEKLQRYHQVKNLPRREDGAIPYFDLETKEVVYRKNFF</sequence>
<evidence type="ECO:0000313" key="1">
    <source>
        <dbReference type="EMBL" id="AOW20759.1"/>
    </source>
</evidence>
<gene>
    <name evidence="1" type="ORF">LPB138_08755</name>
</gene>
<reference evidence="1 2" key="1">
    <citation type="submission" date="2016-10" db="EMBL/GenBank/DDBJ databases">
        <title>Lutibacter sp. LPB0138, isolated from marine gastropod.</title>
        <authorList>
            <person name="Kim E."/>
            <person name="Yi H."/>
        </authorList>
    </citation>
    <scope>NUCLEOTIDE SEQUENCE [LARGE SCALE GENOMIC DNA]</scope>
    <source>
        <strain evidence="1 2">LPB0138</strain>
    </source>
</reference>
<dbReference type="KEGG" id="lul:LPB138_08755"/>
<dbReference type="AlphaFoldDB" id="A0A1D8P863"/>
<dbReference type="EMBL" id="CP017478">
    <property type="protein sequence ID" value="AOW20759.1"/>
    <property type="molecule type" value="Genomic_DNA"/>
</dbReference>
<evidence type="ECO:0000313" key="2">
    <source>
        <dbReference type="Proteomes" id="UP000176050"/>
    </source>
</evidence>
<dbReference type="Proteomes" id="UP000176050">
    <property type="component" value="Chromosome"/>
</dbReference>
<organism evidence="1 2">
    <name type="scientific">Urechidicola croceus</name>
    <dbReference type="NCBI Taxonomy" id="1850246"/>
    <lineage>
        <taxon>Bacteria</taxon>
        <taxon>Pseudomonadati</taxon>
        <taxon>Bacteroidota</taxon>
        <taxon>Flavobacteriia</taxon>
        <taxon>Flavobacteriales</taxon>
        <taxon>Flavobacteriaceae</taxon>
        <taxon>Urechidicola</taxon>
    </lineage>
</organism>